<dbReference type="OrthoDB" id="5957327at2759"/>
<proteinExistence type="predicted"/>
<dbReference type="Gene3D" id="3.40.50.300">
    <property type="entry name" value="P-loop containing nucleotide triphosphate hydrolases"/>
    <property type="match status" value="1"/>
</dbReference>
<keyword evidence="10" id="KW-1185">Reference proteome</keyword>
<dbReference type="GO" id="GO:0000707">
    <property type="term" value="P:meiotic DNA recombinase assembly"/>
    <property type="evidence" value="ECO:0007669"/>
    <property type="project" value="TreeGrafter"/>
</dbReference>
<evidence type="ECO:0000256" key="7">
    <source>
        <dbReference type="ARBA" id="ARBA00040674"/>
    </source>
</evidence>
<keyword evidence="4" id="KW-0067">ATP-binding</keyword>
<dbReference type="GO" id="GO:0005657">
    <property type="term" value="C:replication fork"/>
    <property type="evidence" value="ECO:0007669"/>
    <property type="project" value="TreeGrafter"/>
</dbReference>
<protein>
    <recommendedName>
        <fullName evidence="7">DNA repair protein RAD51 homolog 3</fullName>
    </recommendedName>
</protein>
<evidence type="ECO:0000259" key="8">
    <source>
        <dbReference type="PROSITE" id="PS50162"/>
    </source>
</evidence>
<evidence type="ECO:0000313" key="9">
    <source>
        <dbReference type="EMBL" id="KAJ2684443.1"/>
    </source>
</evidence>
<evidence type="ECO:0000313" key="10">
    <source>
        <dbReference type="Proteomes" id="UP001151516"/>
    </source>
</evidence>
<dbReference type="Proteomes" id="UP001151516">
    <property type="component" value="Unassembled WGS sequence"/>
</dbReference>
<evidence type="ECO:0000256" key="1">
    <source>
        <dbReference type="ARBA" id="ARBA00004123"/>
    </source>
</evidence>
<dbReference type="GO" id="GO:0005524">
    <property type="term" value="F:ATP binding"/>
    <property type="evidence" value="ECO:0007669"/>
    <property type="project" value="UniProtKB-KW"/>
</dbReference>
<evidence type="ECO:0000256" key="2">
    <source>
        <dbReference type="ARBA" id="ARBA00022741"/>
    </source>
</evidence>
<gene>
    <name evidence="9" type="primary">RAD51C</name>
    <name evidence="9" type="ORF">IWW39_004905</name>
</gene>
<evidence type="ECO:0000256" key="5">
    <source>
        <dbReference type="ARBA" id="ARBA00023204"/>
    </source>
</evidence>
<accession>A0A9W8GI69</accession>
<comment type="caution">
    <text evidence="9">The sequence shown here is derived from an EMBL/GenBank/DDBJ whole genome shotgun (WGS) entry which is preliminary data.</text>
</comment>
<organism evidence="9 10">
    <name type="scientific">Coemansia spiralis</name>
    <dbReference type="NCBI Taxonomy" id="417178"/>
    <lineage>
        <taxon>Eukaryota</taxon>
        <taxon>Fungi</taxon>
        <taxon>Fungi incertae sedis</taxon>
        <taxon>Zoopagomycota</taxon>
        <taxon>Kickxellomycotina</taxon>
        <taxon>Kickxellomycetes</taxon>
        <taxon>Kickxellales</taxon>
        <taxon>Kickxellaceae</taxon>
        <taxon>Coemansia</taxon>
    </lineage>
</organism>
<evidence type="ECO:0000256" key="6">
    <source>
        <dbReference type="ARBA" id="ARBA00023242"/>
    </source>
</evidence>
<reference evidence="9" key="1">
    <citation type="submission" date="2022-07" db="EMBL/GenBank/DDBJ databases">
        <title>Phylogenomic reconstructions and comparative analyses of Kickxellomycotina fungi.</title>
        <authorList>
            <person name="Reynolds N.K."/>
            <person name="Stajich J.E."/>
            <person name="Barry K."/>
            <person name="Grigoriev I.V."/>
            <person name="Crous P."/>
            <person name="Smith M.E."/>
        </authorList>
    </citation>
    <scope>NUCLEOTIDE SEQUENCE</scope>
    <source>
        <strain evidence="9">CBS 109367</strain>
    </source>
</reference>
<feature type="domain" description="RecA family profile 1" evidence="8">
    <location>
        <begin position="72"/>
        <end position="266"/>
    </location>
</feature>
<evidence type="ECO:0000256" key="4">
    <source>
        <dbReference type="ARBA" id="ARBA00022840"/>
    </source>
</evidence>
<dbReference type="PANTHER" id="PTHR46239">
    <property type="entry name" value="DNA REPAIR PROTEIN RAD51 HOMOLOG 3 RAD51C"/>
    <property type="match status" value="1"/>
</dbReference>
<dbReference type="Pfam" id="PF08423">
    <property type="entry name" value="Rad51"/>
    <property type="match status" value="1"/>
</dbReference>
<evidence type="ECO:0000256" key="3">
    <source>
        <dbReference type="ARBA" id="ARBA00022763"/>
    </source>
</evidence>
<keyword evidence="3" id="KW-0227">DNA damage</keyword>
<dbReference type="InterPro" id="IPR052093">
    <property type="entry name" value="HR_Repair_Mediator"/>
</dbReference>
<dbReference type="GO" id="GO:0033065">
    <property type="term" value="C:Rad51C-XRCC3 complex"/>
    <property type="evidence" value="ECO:0007669"/>
    <property type="project" value="TreeGrafter"/>
</dbReference>
<dbReference type="GO" id="GO:0140664">
    <property type="term" value="F:ATP-dependent DNA damage sensor activity"/>
    <property type="evidence" value="ECO:0007669"/>
    <property type="project" value="InterPro"/>
</dbReference>
<dbReference type="GO" id="GO:0008821">
    <property type="term" value="F:crossover junction DNA endonuclease activity"/>
    <property type="evidence" value="ECO:0007669"/>
    <property type="project" value="TreeGrafter"/>
</dbReference>
<comment type="subcellular location">
    <subcellularLocation>
        <location evidence="1">Nucleus</location>
    </subcellularLocation>
</comment>
<sequence length="317" mass="33895">MSRSVLSLRLPAHLQSKLIQNGYYTVADFDETPPSDDLSHFLTQSEVCSLASAAQAQPSARSAWSIQQQVLTQSYFSTQLPQVDALLGGRGIPLGCITEITGEAGSGQTELCLRLCLAARLPASQGGLGANSVFIDTVGSFSYRGAKRAAYRLREQQQPERLDSGSELSAMSLLDGIHVFRVYAAHELVALLYSFDQVASHVAGLGLVVINTVSWPFLASFTSNVSRRQAMHAELARLLTQIASKHKVAIVLVSLAKSGFGRSTTISSSPMDGDGWARVAANCLSLRRRSGGTDGDGFDVALSASTMHSTGEAFVRR</sequence>
<dbReference type="PROSITE" id="PS50162">
    <property type="entry name" value="RECA_2"/>
    <property type="match status" value="1"/>
</dbReference>
<name>A0A9W8GI69_9FUNG</name>
<dbReference type="GO" id="GO:0033063">
    <property type="term" value="C:Rad51B-Rad51C-Rad51D-XRCC2 complex"/>
    <property type="evidence" value="ECO:0007669"/>
    <property type="project" value="TreeGrafter"/>
</dbReference>
<dbReference type="GO" id="GO:0007131">
    <property type="term" value="P:reciprocal meiotic recombination"/>
    <property type="evidence" value="ECO:0007669"/>
    <property type="project" value="TreeGrafter"/>
</dbReference>
<dbReference type="AlphaFoldDB" id="A0A9W8GI69"/>
<dbReference type="EMBL" id="JANBTX010000210">
    <property type="protein sequence ID" value="KAJ2684443.1"/>
    <property type="molecule type" value="Genomic_DNA"/>
</dbReference>
<keyword evidence="2" id="KW-0547">Nucleotide-binding</keyword>
<dbReference type="InterPro" id="IPR013632">
    <property type="entry name" value="Rad51_C"/>
</dbReference>
<keyword evidence="5" id="KW-0234">DNA repair</keyword>
<dbReference type="InterPro" id="IPR020588">
    <property type="entry name" value="RecA_ATP-bd"/>
</dbReference>
<dbReference type="SUPFAM" id="SSF52540">
    <property type="entry name" value="P-loop containing nucleoside triphosphate hydrolases"/>
    <property type="match status" value="1"/>
</dbReference>
<dbReference type="PANTHER" id="PTHR46239:SF1">
    <property type="entry name" value="DNA REPAIR PROTEIN RAD51 HOMOLOG 3"/>
    <property type="match status" value="1"/>
</dbReference>
<dbReference type="InterPro" id="IPR027417">
    <property type="entry name" value="P-loop_NTPase"/>
</dbReference>
<keyword evidence="6" id="KW-0539">Nucleus</keyword>
<dbReference type="GO" id="GO:0000400">
    <property type="term" value="F:four-way junction DNA binding"/>
    <property type="evidence" value="ECO:0007669"/>
    <property type="project" value="TreeGrafter"/>
</dbReference>